<reference evidence="1 2" key="1">
    <citation type="submission" date="2018-07" db="EMBL/GenBank/DDBJ databases">
        <title>Pedobacter sp. nov., isolated from soil.</title>
        <authorList>
            <person name="Zhou L.Y."/>
            <person name="Du Z.J."/>
        </authorList>
    </citation>
    <scope>NUCLEOTIDE SEQUENCE [LARGE SCALE GENOMIC DNA]</scope>
    <source>
        <strain evidence="1 2">JDX94</strain>
    </source>
</reference>
<dbReference type="OrthoDB" id="1435580at2"/>
<dbReference type="EMBL" id="QPKV01000001">
    <property type="protein sequence ID" value="RDC58441.1"/>
    <property type="molecule type" value="Genomic_DNA"/>
</dbReference>
<evidence type="ECO:0000313" key="1">
    <source>
        <dbReference type="EMBL" id="RDC58441.1"/>
    </source>
</evidence>
<gene>
    <name evidence="1" type="ORF">DU508_00080</name>
</gene>
<comment type="caution">
    <text evidence="1">The sequence shown here is derived from an EMBL/GenBank/DDBJ whole genome shotgun (WGS) entry which is preliminary data.</text>
</comment>
<sequence>MTLGEKYILQCRQNTLDGITPSNPGKYKMKEYKDLISIGKSYIDEKSLTEFADFFQGDQYFIELWTAHIIIEYGKPDIKLKEQCIEIIKKYSNNPLDIKVSKEEKEWLKKHSS</sequence>
<evidence type="ECO:0000313" key="2">
    <source>
        <dbReference type="Proteomes" id="UP000253961"/>
    </source>
</evidence>
<proteinExistence type="predicted"/>
<dbReference type="AlphaFoldDB" id="A0A369Q0I3"/>
<accession>A0A369Q0I3</accession>
<keyword evidence="2" id="KW-1185">Reference proteome</keyword>
<dbReference type="Proteomes" id="UP000253961">
    <property type="component" value="Unassembled WGS sequence"/>
</dbReference>
<protein>
    <submittedName>
        <fullName evidence="1">Uncharacterized protein</fullName>
    </submittedName>
</protein>
<organism evidence="1 2">
    <name type="scientific">Pedobacter chinensis</name>
    <dbReference type="NCBI Taxonomy" id="2282421"/>
    <lineage>
        <taxon>Bacteria</taxon>
        <taxon>Pseudomonadati</taxon>
        <taxon>Bacteroidota</taxon>
        <taxon>Sphingobacteriia</taxon>
        <taxon>Sphingobacteriales</taxon>
        <taxon>Sphingobacteriaceae</taxon>
        <taxon>Pedobacter</taxon>
    </lineage>
</organism>
<name>A0A369Q0I3_9SPHI</name>
<dbReference type="RefSeq" id="WP_115400816.1">
    <property type="nucleotide sequence ID" value="NZ_QPKV01000001.1"/>
</dbReference>